<dbReference type="AlphaFoldDB" id="A0A2W5NHU1"/>
<name>A0A2W5NHU1_9SPHN</name>
<gene>
    <name evidence="1" type="ORF">DI555_18410</name>
</gene>
<sequence>MDEDDRPRRRSPEGDFGAASLLASESLDRFSLDELDARIVLLESEIERIRAHRQKASAHMRAAEALFKTPFRPDQA</sequence>
<dbReference type="InterPro" id="IPR009579">
    <property type="entry name" value="DUF1192"/>
</dbReference>
<evidence type="ECO:0000313" key="1">
    <source>
        <dbReference type="EMBL" id="PZQ53046.1"/>
    </source>
</evidence>
<proteinExistence type="predicted"/>
<comment type="caution">
    <text evidence="1">The sequence shown here is derived from an EMBL/GenBank/DDBJ whole genome shotgun (WGS) entry which is preliminary data.</text>
</comment>
<dbReference type="Pfam" id="PF06698">
    <property type="entry name" value="DUF1192"/>
    <property type="match status" value="1"/>
</dbReference>
<reference evidence="1 2" key="1">
    <citation type="submission" date="2017-08" db="EMBL/GenBank/DDBJ databases">
        <title>Infants hospitalized years apart are colonized by the same room-sourced microbial strains.</title>
        <authorList>
            <person name="Brooks B."/>
            <person name="Olm M.R."/>
            <person name="Firek B.A."/>
            <person name="Baker R."/>
            <person name="Thomas B.C."/>
            <person name="Morowitz M.J."/>
            <person name="Banfield J.F."/>
        </authorList>
    </citation>
    <scope>NUCLEOTIDE SEQUENCE [LARGE SCALE GENOMIC DNA]</scope>
    <source>
        <strain evidence="1">S2_005_002_R2_33</strain>
    </source>
</reference>
<evidence type="ECO:0000313" key="2">
    <source>
        <dbReference type="Proteomes" id="UP000249082"/>
    </source>
</evidence>
<organism evidence="1 2">
    <name type="scientific">Novosphingobium pentaromativorans</name>
    <dbReference type="NCBI Taxonomy" id="205844"/>
    <lineage>
        <taxon>Bacteria</taxon>
        <taxon>Pseudomonadati</taxon>
        <taxon>Pseudomonadota</taxon>
        <taxon>Alphaproteobacteria</taxon>
        <taxon>Sphingomonadales</taxon>
        <taxon>Sphingomonadaceae</taxon>
        <taxon>Novosphingobium</taxon>
    </lineage>
</organism>
<dbReference type="EMBL" id="QFPX01000019">
    <property type="protein sequence ID" value="PZQ53046.1"/>
    <property type="molecule type" value="Genomic_DNA"/>
</dbReference>
<dbReference type="Proteomes" id="UP000249082">
    <property type="component" value="Unassembled WGS sequence"/>
</dbReference>
<accession>A0A2W5NHU1</accession>
<protein>
    <submittedName>
        <fullName evidence="1">DUF1192 domain-containing protein</fullName>
    </submittedName>
</protein>